<gene>
    <name evidence="7" type="ORF">ACFSE1_15795</name>
</gene>
<dbReference type="RefSeq" id="WP_377403313.1">
    <property type="nucleotide sequence ID" value="NZ_JBHUEQ010000026.1"/>
</dbReference>
<dbReference type="InterPro" id="IPR012340">
    <property type="entry name" value="NA-bd_OB-fold"/>
</dbReference>
<dbReference type="PANTHER" id="PTHR33507">
    <property type="entry name" value="INNER MEMBRANE PROTEIN YBBJ"/>
    <property type="match status" value="1"/>
</dbReference>
<feature type="transmembrane region" description="Helical" evidence="5">
    <location>
        <begin position="12"/>
        <end position="28"/>
    </location>
</feature>
<evidence type="ECO:0000256" key="1">
    <source>
        <dbReference type="ARBA" id="ARBA00004141"/>
    </source>
</evidence>
<name>A0ABW4M8J1_9HYPH</name>
<dbReference type="Pfam" id="PF01957">
    <property type="entry name" value="NfeD"/>
    <property type="match status" value="1"/>
</dbReference>
<protein>
    <submittedName>
        <fullName evidence="7">NfeD family protein</fullName>
    </submittedName>
</protein>
<keyword evidence="4 5" id="KW-0472">Membrane</keyword>
<evidence type="ECO:0000256" key="5">
    <source>
        <dbReference type="SAM" id="Phobius"/>
    </source>
</evidence>
<dbReference type="PANTHER" id="PTHR33507:SF3">
    <property type="entry name" value="INNER MEMBRANE PROTEIN YBBJ"/>
    <property type="match status" value="1"/>
</dbReference>
<dbReference type="InterPro" id="IPR002810">
    <property type="entry name" value="NfeD-like_C"/>
</dbReference>
<evidence type="ECO:0000313" key="8">
    <source>
        <dbReference type="Proteomes" id="UP001597322"/>
    </source>
</evidence>
<comment type="subcellular location">
    <subcellularLocation>
        <location evidence="1">Membrane</location>
        <topology evidence="1">Multi-pass membrane protein</topology>
    </subcellularLocation>
</comment>
<evidence type="ECO:0000256" key="4">
    <source>
        <dbReference type="ARBA" id="ARBA00023136"/>
    </source>
</evidence>
<accession>A0ABW4M8J1</accession>
<keyword evidence="3 5" id="KW-1133">Transmembrane helix</keyword>
<reference evidence="8" key="1">
    <citation type="journal article" date="2019" name="Int. J. Syst. Evol. Microbiol.">
        <title>The Global Catalogue of Microorganisms (GCM) 10K type strain sequencing project: providing services to taxonomists for standard genome sequencing and annotation.</title>
        <authorList>
            <consortium name="The Broad Institute Genomics Platform"/>
            <consortium name="The Broad Institute Genome Sequencing Center for Infectious Disease"/>
            <person name="Wu L."/>
            <person name="Ma J."/>
        </authorList>
    </citation>
    <scope>NUCLEOTIDE SEQUENCE [LARGE SCALE GENOMIC DNA]</scope>
    <source>
        <strain evidence="8">CG52</strain>
    </source>
</reference>
<evidence type="ECO:0000256" key="3">
    <source>
        <dbReference type="ARBA" id="ARBA00022989"/>
    </source>
</evidence>
<dbReference type="InterPro" id="IPR052165">
    <property type="entry name" value="Membrane_assoc_protease"/>
</dbReference>
<evidence type="ECO:0000256" key="2">
    <source>
        <dbReference type="ARBA" id="ARBA00022692"/>
    </source>
</evidence>
<evidence type="ECO:0000313" key="7">
    <source>
        <dbReference type="EMBL" id="MFD1746938.1"/>
    </source>
</evidence>
<feature type="domain" description="NfeD-like C-terminal" evidence="6">
    <location>
        <begin position="97"/>
        <end position="151"/>
    </location>
</feature>
<keyword evidence="8" id="KW-1185">Reference proteome</keyword>
<dbReference type="EMBL" id="JBHUEQ010000026">
    <property type="protein sequence ID" value="MFD1746938.1"/>
    <property type="molecule type" value="Genomic_DNA"/>
</dbReference>
<sequence>MIAEIVGDLGPWSWWILGFILLGAELAAPGVFLIWIGLAALTIGAASIALWDSPYWGWHVQFILFAALSVIITLIGRRLYGSQDRNSDQPLLNRRGESLVGRTATLSEPIREGRGRIRLDDTWWSVTGPDLPVGMRVRVAEWTGSELIVEPVA</sequence>
<feature type="transmembrane region" description="Helical" evidence="5">
    <location>
        <begin position="57"/>
        <end position="76"/>
    </location>
</feature>
<dbReference type="Proteomes" id="UP001597322">
    <property type="component" value="Unassembled WGS sequence"/>
</dbReference>
<dbReference type="Gene3D" id="2.40.50.140">
    <property type="entry name" value="Nucleic acid-binding proteins"/>
    <property type="match status" value="1"/>
</dbReference>
<comment type="caution">
    <text evidence="7">The sequence shown here is derived from an EMBL/GenBank/DDBJ whole genome shotgun (WGS) entry which is preliminary data.</text>
</comment>
<keyword evidence="2 5" id="KW-0812">Transmembrane</keyword>
<evidence type="ECO:0000259" key="6">
    <source>
        <dbReference type="Pfam" id="PF01957"/>
    </source>
</evidence>
<proteinExistence type="predicted"/>
<organism evidence="7 8">
    <name type="scientific">Rhizobium helianthi</name>
    <dbReference type="NCBI Taxonomy" id="1132695"/>
    <lineage>
        <taxon>Bacteria</taxon>
        <taxon>Pseudomonadati</taxon>
        <taxon>Pseudomonadota</taxon>
        <taxon>Alphaproteobacteria</taxon>
        <taxon>Hyphomicrobiales</taxon>
        <taxon>Rhizobiaceae</taxon>
        <taxon>Rhizobium/Agrobacterium group</taxon>
        <taxon>Rhizobium</taxon>
    </lineage>
</organism>